<name>A0AAV3SAV4_9EURY</name>
<protein>
    <recommendedName>
        <fullName evidence="4">Rpa-associated protein</fullName>
    </recommendedName>
</protein>
<keyword evidence="3" id="KW-1185">Reference proteome</keyword>
<accession>A0AAV3SAV4</accession>
<feature type="compositionally biased region" description="Acidic residues" evidence="1">
    <location>
        <begin position="451"/>
        <end position="506"/>
    </location>
</feature>
<dbReference type="EMBL" id="BAAABL010000067">
    <property type="protein sequence ID" value="GAA0308146.1"/>
    <property type="molecule type" value="Genomic_DNA"/>
</dbReference>
<dbReference type="Proteomes" id="UP001500837">
    <property type="component" value="Unassembled WGS sequence"/>
</dbReference>
<dbReference type="RefSeq" id="WP_211312094.1">
    <property type="nucleotide sequence ID" value="NZ_BAAABL010000067.1"/>
</dbReference>
<organism evidence="2 3">
    <name type="scientific">Halarchaeum salinum</name>
    <dbReference type="NCBI Taxonomy" id="489912"/>
    <lineage>
        <taxon>Archaea</taxon>
        <taxon>Methanobacteriati</taxon>
        <taxon>Methanobacteriota</taxon>
        <taxon>Stenosarchaea group</taxon>
        <taxon>Halobacteria</taxon>
        <taxon>Halobacteriales</taxon>
        <taxon>Halobacteriaceae</taxon>
    </lineage>
</organism>
<gene>
    <name evidence="2" type="ORF">GCM10009066_22210</name>
</gene>
<sequence>MSQSDDADEERPSREVAWRLFAAEFDDADYQYAESDEERAPNYVVTPTGARVNRLFAVGVLTSVEQVNEDVVRARVVDPTGAFVVYAGQYQPDALASLENADVPSFVAVTGKARTFSPDDSEQVYTSIRPESVNAVTPETRDRWVVSTAERTLSRIATFADALDMPERGDDLTDALVERGAPYGLASGISHAIDHYGTTPAYLAAVRGLALDATRVVAGDLDEVEDLALAPDEGDGTDADLSYPDATLADAEPADTSGNAAMPDEHVEATADGETVTTDTEPSPDDFEESESATEPAEAESTESEAAESEAEAQADSVSESEADSGEETESVSESEIGETEEPATTRTEATPEGETATTSTEPSPDDFESEEASSEAEPASDDAEPVDEGEASDEDEQWEMDEETRAEVEEEFDVGFSTGGEIPEGGEEDRSPDDLEAGADEPASTRPSPDDEPADEGDGDLGDFETSESFEGDDDEADDLDDFTEAAYDEPESAAEDAESAPADVDLEDLVVDYMDVLNDGDGADRDELVRTVMEETDADEDEIADAIQSALMSGRCYESGEDNLKAI</sequence>
<comment type="caution">
    <text evidence="2">The sequence shown here is derived from an EMBL/GenBank/DDBJ whole genome shotgun (WGS) entry which is preliminary data.</text>
</comment>
<reference evidence="2 3" key="1">
    <citation type="journal article" date="2019" name="Int. J. Syst. Evol. Microbiol.">
        <title>The Global Catalogue of Microorganisms (GCM) 10K type strain sequencing project: providing services to taxonomists for standard genome sequencing and annotation.</title>
        <authorList>
            <consortium name="The Broad Institute Genomics Platform"/>
            <consortium name="The Broad Institute Genome Sequencing Center for Infectious Disease"/>
            <person name="Wu L."/>
            <person name="Ma J."/>
        </authorList>
    </citation>
    <scope>NUCLEOTIDE SEQUENCE [LARGE SCALE GENOMIC DNA]</scope>
    <source>
        <strain evidence="2 3">JCM 16330</strain>
    </source>
</reference>
<evidence type="ECO:0000256" key="1">
    <source>
        <dbReference type="SAM" id="MobiDB-lite"/>
    </source>
</evidence>
<feature type="region of interest" description="Disordered" evidence="1">
    <location>
        <begin position="269"/>
        <end position="506"/>
    </location>
</feature>
<evidence type="ECO:0000313" key="2">
    <source>
        <dbReference type="EMBL" id="GAA0308146.1"/>
    </source>
</evidence>
<dbReference type="AlphaFoldDB" id="A0AAV3SAV4"/>
<feature type="compositionally biased region" description="Low complexity" evidence="1">
    <location>
        <begin position="343"/>
        <end position="363"/>
    </location>
</feature>
<evidence type="ECO:0008006" key="4">
    <source>
        <dbReference type="Google" id="ProtNLM"/>
    </source>
</evidence>
<feature type="compositionally biased region" description="Acidic residues" evidence="1">
    <location>
        <begin position="364"/>
        <end position="414"/>
    </location>
</feature>
<feature type="compositionally biased region" description="Acidic residues" evidence="1">
    <location>
        <begin position="282"/>
        <end position="342"/>
    </location>
</feature>
<proteinExistence type="predicted"/>
<evidence type="ECO:0000313" key="3">
    <source>
        <dbReference type="Proteomes" id="UP001500837"/>
    </source>
</evidence>